<evidence type="ECO:0000313" key="3">
    <source>
        <dbReference type="RefSeq" id="XP_042601001.1"/>
    </source>
</evidence>
<dbReference type="GeneID" id="122140645"/>
<gene>
    <name evidence="3" type="primary">LOC122140645</name>
</gene>
<dbReference type="PANTHER" id="PTHR10751">
    <property type="entry name" value="GUANYLATE BINDING PROTEIN"/>
    <property type="match status" value="1"/>
</dbReference>
<dbReference type="KEGG" id="ccar:122140645"/>
<dbReference type="AlphaFoldDB" id="A0A9Q9XH33"/>
<feature type="domain" description="Guanylate-binding protein/Atlastin C-terminal" evidence="2">
    <location>
        <begin position="13"/>
        <end position="190"/>
    </location>
</feature>
<dbReference type="OrthoDB" id="2135133at2759"/>
<dbReference type="Pfam" id="PF02841">
    <property type="entry name" value="GBP_C"/>
    <property type="match status" value="1"/>
</dbReference>
<name>A0A9Q9XH33_CYPCA</name>
<reference evidence="3" key="1">
    <citation type="submission" date="2025-08" db="UniProtKB">
        <authorList>
            <consortium name="RefSeq"/>
        </authorList>
    </citation>
    <scope>IDENTIFICATION</scope>
    <source>
        <tissue evidence="3">Muscle</tissue>
    </source>
</reference>
<dbReference type="InterPro" id="IPR003191">
    <property type="entry name" value="Guanylate-bd/ATL_C"/>
</dbReference>
<proteinExistence type="predicted"/>
<dbReference type="Proteomes" id="UP001155660">
    <property type="component" value="Chromosome A4"/>
</dbReference>
<dbReference type="RefSeq" id="XP_042601001.1">
    <property type="nucleotide sequence ID" value="XM_042745067.1"/>
</dbReference>
<evidence type="ECO:0000259" key="2">
    <source>
        <dbReference type="Pfam" id="PF02841"/>
    </source>
</evidence>
<protein>
    <submittedName>
        <fullName evidence="3">Guanylate-binding protein 1-like isoform X1</fullName>
    </submittedName>
</protein>
<organism evidence="3">
    <name type="scientific">Cyprinus carpio</name>
    <name type="common">Common carp</name>
    <dbReference type="NCBI Taxonomy" id="7962"/>
    <lineage>
        <taxon>Eukaryota</taxon>
        <taxon>Metazoa</taxon>
        <taxon>Chordata</taxon>
        <taxon>Craniata</taxon>
        <taxon>Vertebrata</taxon>
        <taxon>Euteleostomi</taxon>
        <taxon>Actinopterygii</taxon>
        <taxon>Neopterygii</taxon>
        <taxon>Teleostei</taxon>
        <taxon>Ostariophysi</taxon>
        <taxon>Cypriniformes</taxon>
        <taxon>Cyprinidae</taxon>
        <taxon>Cyprininae</taxon>
        <taxon>Cyprinus</taxon>
    </lineage>
</organism>
<accession>A0A9Q9XH33</accession>
<sequence length="222" mass="26465">MLRYVFRKRLINFDEYLCQNKQASKKRCEEILSSLSAPMMEKLKKGFYAKPGGYDLFCKDLEDIGKKYNSQAKKEVMAEEVLEEFLKQKSLDSKAILQADKKLTEKEKKIKDKKEKAALLQQEIKAKEEKQRQLEEKIEAERESNEERMRQMKEKMDKELRLQREENERAEAETNRAREFAVILENTNQRYEEFMAMMMLQHREHMMAMQTSARSSDSCCTM</sequence>
<feature type="region of interest" description="Disordered" evidence="1">
    <location>
        <begin position="129"/>
        <end position="149"/>
    </location>
</feature>
<evidence type="ECO:0000256" key="1">
    <source>
        <dbReference type="SAM" id="MobiDB-lite"/>
    </source>
</evidence>
<dbReference type="GO" id="GO:0005525">
    <property type="term" value="F:GTP binding"/>
    <property type="evidence" value="ECO:0007669"/>
    <property type="project" value="InterPro"/>
</dbReference>
<dbReference type="GO" id="GO:0003924">
    <property type="term" value="F:GTPase activity"/>
    <property type="evidence" value="ECO:0007669"/>
    <property type="project" value="InterPro"/>
</dbReference>